<dbReference type="InterPro" id="IPR012467">
    <property type="entry name" value="DUF1684"/>
</dbReference>
<accession>A0ABW5D329</accession>
<dbReference type="EMBL" id="JBHUIM010000003">
    <property type="protein sequence ID" value="MFD2248302.1"/>
    <property type="molecule type" value="Genomic_DNA"/>
</dbReference>
<dbReference type="Pfam" id="PF07920">
    <property type="entry name" value="DUF1684"/>
    <property type="match status" value="1"/>
</dbReference>
<evidence type="ECO:0000313" key="1">
    <source>
        <dbReference type="EMBL" id="MFD2248302.1"/>
    </source>
</evidence>
<organism evidence="1 2">
    <name type="scientific">Pontibacter ruber</name>
    <dbReference type="NCBI Taxonomy" id="1343895"/>
    <lineage>
        <taxon>Bacteria</taxon>
        <taxon>Pseudomonadati</taxon>
        <taxon>Bacteroidota</taxon>
        <taxon>Cytophagia</taxon>
        <taxon>Cytophagales</taxon>
        <taxon>Hymenobacteraceae</taxon>
        <taxon>Pontibacter</taxon>
    </lineage>
</organism>
<sequence length="318" mass="34880">MIIPGTKSLIRSGIKTIYTFMAAAVLLATACSEPERKPETAAANEATYVAEIDQWQQEREASLKAADGWLTLAGLFWLEEGENTFGSSKENDIVFPEGKIPAQAGIITLKNGIVSTTIADGVEVKLNDQPVQQATLYTSDQDTVPQLTHGTLTWFAIRRGDKYGIRLRDSQNEALTHFKGIDRYQATLDWKVEATLEPHPTPKQISITNIVGQTSQENSPGTLVFTVEGKQHRLDALEEGDKLFIIFADKTNGIDTYGAGRYLYADKPGADGKVILDFNKAYNPPCAFVTYATCPLPPRQNFLSIPVPAGEKAYEVGH</sequence>
<evidence type="ECO:0000313" key="2">
    <source>
        <dbReference type="Proteomes" id="UP001597374"/>
    </source>
</evidence>
<comment type="caution">
    <text evidence="1">The sequence shown here is derived from an EMBL/GenBank/DDBJ whole genome shotgun (WGS) entry which is preliminary data.</text>
</comment>
<dbReference type="PROSITE" id="PS51257">
    <property type="entry name" value="PROKAR_LIPOPROTEIN"/>
    <property type="match status" value="1"/>
</dbReference>
<dbReference type="Proteomes" id="UP001597374">
    <property type="component" value="Unassembled WGS sequence"/>
</dbReference>
<dbReference type="PANTHER" id="PTHR41913">
    <property type="entry name" value="DUF1684 DOMAIN-CONTAINING PROTEIN"/>
    <property type="match status" value="1"/>
</dbReference>
<dbReference type="PANTHER" id="PTHR41913:SF1">
    <property type="entry name" value="DUF1684 DOMAIN-CONTAINING PROTEIN"/>
    <property type="match status" value="1"/>
</dbReference>
<keyword evidence="2" id="KW-1185">Reference proteome</keyword>
<protein>
    <submittedName>
        <fullName evidence="1">DUF1684 domain-containing protein</fullName>
    </submittedName>
</protein>
<proteinExistence type="predicted"/>
<dbReference type="RefSeq" id="WP_250431771.1">
    <property type="nucleotide sequence ID" value="NZ_JALPRR010000004.1"/>
</dbReference>
<reference evidence="2" key="1">
    <citation type="journal article" date="2019" name="Int. J. Syst. Evol. Microbiol.">
        <title>The Global Catalogue of Microorganisms (GCM) 10K type strain sequencing project: providing services to taxonomists for standard genome sequencing and annotation.</title>
        <authorList>
            <consortium name="The Broad Institute Genomics Platform"/>
            <consortium name="The Broad Institute Genome Sequencing Center for Infectious Disease"/>
            <person name="Wu L."/>
            <person name="Ma J."/>
        </authorList>
    </citation>
    <scope>NUCLEOTIDE SEQUENCE [LARGE SCALE GENOMIC DNA]</scope>
    <source>
        <strain evidence="2">CGMCC 4.1782</strain>
    </source>
</reference>
<name>A0ABW5D329_9BACT</name>
<gene>
    <name evidence="1" type="ORF">ACFSKP_18690</name>
</gene>